<evidence type="ECO:0000313" key="3">
    <source>
        <dbReference type="Proteomes" id="UP001153321"/>
    </source>
</evidence>
<evidence type="ECO:0000313" key="2">
    <source>
        <dbReference type="EMBL" id="CAH1642295.1"/>
    </source>
</evidence>
<keyword evidence="3" id="KW-1185">Reference proteome</keyword>
<sequence>MNNKKCVGPNNGWLLCESKSFPGKLYYFNVRNGDAVWTSNDSDTTIKKNNSFAENIVDKSHKYPEPTTLPDDHTIPYHKIGTNIKPEIHTNIPSTRLQQPIFGQPVYPLCTPNRDTKITQVVWTPVQVPMPVCWNVESNKPMSDKFTQTFECQQDKQHTLVQSCTVPLSKRFVNNQRNVKSTNFETSTPIMIRSQTSKPFTKSTPTVFEPKSPDIMKSNGKPVFVFGDKVESANPEIEEVLEKQDVLKNLDSNDLRFHLLAKRKKSVDQIFETAVEKNKPKTGTEVPTCKKVTFDLVDDVTDETSSDLPSDDFIPPSKTQSASSTDIDKPAPKLNTLWFKDIQTFKEPNFLENAQMFKNKKIWFMAVDTEVLLLDYEAIKNYVKADPTCKLLIPHVVQADIEAICMGTCDGQQRVLNARQITRNLAIPPPYFLVEPPHNEDCFEMTTESILNCCMKAIKNNYYVVLITNDPHLKNRASILNIPSYKLNEIKNGALVTPYLTDATVKSSHQNEDIDKRNEFEKNSFNVGSLKQQLFMDNDDLVGFDRLIDITKPKYLKDCDYRSDSESGYKRSDISRDVQNLNLKDKILSKSEHVHRNPFLPQNDRNKLIPTVFDTTNLKKTVQNSKFDFEKRSIWDFGMQKKEQESLFNSNPTLHTKKTIPNSIFDEIRNPFLPKTDTIKKVTPNSKFNLEKPSNPWNFDIQMKEREMLPSANFKTMEIFGKQESSQKMESSFEINKLKVKTSSQQRIKKILEHVSLKTDTDNTGTFKIPQTLQFKNRTRIGCIESPLKNSKFGNYLSLNLESLDENLKSFCVSSKSVGDRISTKIDEFLCIYIQVMEDVLNDLLKKNTIKDMLPPTTLQETLNCIKMVYNEYENIREIIYRLILYIEKCVNEKGHIIKSMKPDDFMKMFGCGIMLIMALQSIFPSSEELKDTEVYLSSLLTSIESDCEASIEDPLKTPPVYRSDRDEKYEFRPNFIKQPSYVLEYLKKHFTEWTSYDEDIDSPHVNNSDVKILRTVGKNLNLLKIDKNKSISMTQNATEADLLKNNSQIFSFTGNNEPKRKDFEKSTEIVNEDINKNKRKDTTINLSTKDTQITMKIDNNTLAETSKTDAPKVIRSVKLIDEYEKKIRQPVDLDLLDYSEIYEPSLDGNFEDDSVKETEGSFCSKNNENQIEKNKIIDSSNIIDNDIIENCNNYYHETKNNNQDAKTIEKPDFEAESETFTDKFDESGVFNDVSDVNNDVSIRNDNDGCDKDDVTNDSGFENESTCAHITVKIFFNELSTTFKAVSKFVTTFSEDIQRRGLNDKIRNEHLQKATKCLENLGAITLRLKSIIKRESAEVTVLKTLLLKAGLEATSDKRVTRYRQIVLKCLQQALILKNALKIIISTTAGDVDGVSCSLESIHSRYFNIFDN</sequence>
<dbReference type="EMBL" id="LR824557">
    <property type="protein sequence ID" value="CAH1642295.1"/>
    <property type="molecule type" value="Genomic_DNA"/>
</dbReference>
<gene>
    <name evidence="2" type="ORF">SPLIT_LOCUS7651</name>
</gene>
<name>A0A9P0IAB2_SPOLI</name>
<protein>
    <recommendedName>
        <fullName evidence="4">WW domain-containing protein</fullName>
    </recommendedName>
</protein>
<accession>A0A9P0IAB2</accession>
<evidence type="ECO:0008006" key="4">
    <source>
        <dbReference type="Google" id="ProtNLM"/>
    </source>
</evidence>
<proteinExistence type="predicted"/>
<organism evidence="2 3">
    <name type="scientific">Spodoptera littoralis</name>
    <name type="common">Egyptian cotton leafworm</name>
    <dbReference type="NCBI Taxonomy" id="7109"/>
    <lineage>
        <taxon>Eukaryota</taxon>
        <taxon>Metazoa</taxon>
        <taxon>Ecdysozoa</taxon>
        <taxon>Arthropoda</taxon>
        <taxon>Hexapoda</taxon>
        <taxon>Insecta</taxon>
        <taxon>Pterygota</taxon>
        <taxon>Neoptera</taxon>
        <taxon>Endopterygota</taxon>
        <taxon>Lepidoptera</taxon>
        <taxon>Glossata</taxon>
        <taxon>Ditrysia</taxon>
        <taxon>Noctuoidea</taxon>
        <taxon>Noctuidae</taxon>
        <taxon>Amphipyrinae</taxon>
        <taxon>Spodoptera</taxon>
    </lineage>
</organism>
<evidence type="ECO:0000256" key="1">
    <source>
        <dbReference type="SAM" id="MobiDB-lite"/>
    </source>
</evidence>
<reference evidence="2" key="1">
    <citation type="submission" date="2022-02" db="EMBL/GenBank/DDBJ databases">
        <authorList>
            <person name="King R."/>
        </authorList>
    </citation>
    <scope>NUCLEOTIDE SEQUENCE</scope>
</reference>
<feature type="region of interest" description="Disordered" evidence="1">
    <location>
        <begin position="303"/>
        <end position="326"/>
    </location>
</feature>
<dbReference type="Proteomes" id="UP001153321">
    <property type="component" value="Chromosome 26"/>
</dbReference>